<dbReference type="GO" id="GO:0005524">
    <property type="term" value="F:ATP binding"/>
    <property type="evidence" value="ECO:0007669"/>
    <property type="project" value="UniProtKB-UniRule"/>
</dbReference>
<keyword evidence="3 4" id="KW-0067">ATP-binding</keyword>
<accession>A0A8J4SZ57</accession>
<reference evidence="6" key="1">
    <citation type="submission" date="2019-05" db="EMBL/GenBank/DDBJ databases">
        <title>Annotation for the trematode Paragonimus heterotremus.</title>
        <authorList>
            <person name="Choi Y.-J."/>
        </authorList>
    </citation>
    <scope>NUCLEOTIDE SEQUENCE</scope>
    <source>
        <strain evidence="6">LC</strain>
    </source>
</reference>
<keyword evidence="7" id="KW-1185">Reference proteome</keyword>
<sequence>MEPRPRIEAIVGGISIQKQTRLLSYHPEILVATPGRLWHFIQQEEPHVLTVRNANILVVDEADKLIEANHFEELRQLFSWLNELLVDNQSSKDAIASPQPLSRSVTKRRQTLVFSATLTFVHHGAMKPGIGAKHRKRSVSGRDTMTKSLKLAALRQLLGLNPRAKVYDLSTVAQPNGAVDVSCVSAPLTPTGLQEMRLLCPDQPSKDIRLFWFLAFRRHLSATGQPTAVSNQRSLIFVNSKTGVRRLAGVLRQLVMANAFSVSGKHFGAQRVNLLHADMIQKQRLRALERFQCMLV</sequence>
<dbReference type="PANTHER" id="PTHR24031">
    <property type="entry name" value="RNA HELICASE"/>
    <property type="match status" value="1"/>
</dbReference>
<dbReference type="PROSITE" id="PS51192">
    <property type="entry name" value="HELICASE_ATP_BIND_1"/>
    <property type="match status" value="1"/>
</dbReference>
<evidence type="ECO:0000256" key="1">
    <source>
        <dbReference type="ARBA" id="ARBA00022741"/>
    </source>
</evidence>
<dbReference type="GO" id="GO:0003723">
    <property type="term" value="F:RNA binding"/>
    <property type="evidence" value="ECO:0007669"/>
    <property type="project" value="UniProtKB-UniRule"/>
</dbReference>
<keyword evidence="1 4" id="KW-0547">Nucleotide-binding</keyword>
<dbReference type="SUPFAM" id="SSF52540">
    <property type="entry name" value="P-loop containing nucleoside triphosphate hydrolases"/>
    <property type="match status" value="1"/>
</dbReference>
<gene>
    <name evidence="6" type="ORF">PHET_10246</name>
</gene>
<comment type="catalytic activity">
    <reaction evidence="4">
        <text>ATP + H2O = ADP + phosphate + H(+)</text>
        <dbReference type="Rhea" id="RHEA:13065"/>
        <dbReference type="ChEBI" id="CHEBI:15377"/>
        <dbReference type="ChEBI" id="CHEBI:15378"/>
        <dbReference type="ChEBI" id="CHEBI:30616"/>
        <dbReference type="ChEBI" id="CHEBI:43474"/>
        <dbReference type="ChEBI" id="CHEBI:456216"/>
        <dbReference type="EC" id="3.6.4.13"/>
    </reaction>
</comment>
<name>A0A8J4SZ57_9TREM</name>
<comment type="function">
    <text evidence="4">RNA helicase.</text>
</comment>
<proteinExistence type="inferred from homology"/>
<evidence type="ECO:0000256" key="4">
    <source>
        <dbReference type="RuleBase" id="RU365068"/>
    </source>
</evidence>
<evidence type="ECO:0000313" key="6">
    <source>
        <dbReference type="EMBL" id="KAF5394783.1"/>
    </source>
</evidence>
<dbReference type="GO" id="GO:0016787">
    <property type="term" value="F:hydrolase activity"/>
    <property type="evidence" value="ECO:0007669"/>
    <property type="project" value="UniProtKB-KW"/>
</dbReference>
<dbReference type="Proteomes" id="UP000748531">
    <property type="component" value="Unassembled WGS sequence"/>
</dbReference>
<dbReference type="InterPro" id="IPR027417">
    <property type="entry name" value="P-loop_NTPase"/>
</dbReference>
<dbReference type="EC" id="3.6.4.13" evidence="4"/>
<evidence type="ECO:0000259" key="5">
    <source>
        <dbReference type="PROSITE" id="PS51192"/>
    </source>
</evidence>
<protein>
    <recommendedName>
        <fullName evidence="4">ATP-dependent RNA helicase</fullName>
        <ecNumber evidence="4">3.6.4.13</ecNumber>
    </recommendedName>
</protein>
<dbReference type="Pfam" id="PF00270">
    <property type="entry name" value="DEAD"/>
    <property type="match status" value="1"/>
</dbReference>
<evidence type="ECO:0000256" key="3">
    <source>
        <dbReference type="ARBA" id="ARBA00022840"/>
    </source>
</evidence>
<dbReference type="Gene3D" id="3.40.50.300">
    <property type="entry name" value="P-loop containing nucleotide triphosphate hydrolases"/>
    <property type="match status" value="2"/>
</dbReference>
<dbReference type="EMBL" id="LUCH01017714">
    <property type="protein sequence ID" value="KAF5394783.1"/>
    <property type="molecule type" value="Genomic_DNA"/>
</dbReference>
<dbReference type="InterPro" id="IPR011545">
    <property type="entry name" value="DEAD/DEAH_box_helicase_dom"/>
</dbReference>
<dbReference type="InterPro" id="IPR014001">
    <property type="entry name" value="Helicase_ATP-bd"/>
</dbReference>
<keyword evidence="4" id="KW-0694">RNA-binding</keyword>
<keyword evidence="4" id="KW-0347">Helicase</keyword>
<comment type="domain">
    <text evidence="4">The Q motif is unique to and characteristic of the DEAD box family of RNA helicases and controls ATP binding and hydrolysis.</text>
</comment>
<organism evidence="6 7">
    <name type="scientific">Paragonimus heterotremus</name>
    <dbReference type="NCBI Taxonomy" id="100268"/>
    <lineage>
        <taxon>Eukaryota</taxon>
        <taxon>Metazoa</taxon>
        <taxon>Spiralia</taxon>
        <taxon>Lophotrochozoa</taxon>
        <taxon>Platyhelminthes</taxon>
        <taxon>Trematoda</taxon>
        <taxon>Digenea</taxon>
        <taxon>Plagiorchiida</taxon>
        <taxon>Troglotremata</taxon>
        <taxon>Troglotrematidae</taxon>
        <taxon>Paragonimus</taxon>
    </lineage>
</organism>
<feature type="domain" description="Helicase ATP-binding" evidence="5">
    <location>
        <begin position="1"/>
        <end position="119"/>
    </location>
</feature>
<dbReference type="GO" id="GO:0003724">
    <property type="term" value="F:RNA helicase activity"/>
    <property type="evidence" value="ECO:0007669"/>
    <property type="project" value="UniProtKB-EC"/>
</dbReference>
<dbReference type="AlphaFoldDB" id="A0A8J4SZ57"/>
<comment type="caution">
    <text evidence="6">The sequence shown here is derived from an EMBL/GenBank/DDBJ whole genome shotgun (WGS) entry which is preliminary data.</text>
</comment>
<comment type="similarity">
    <text evidence="4">Belongs to the DEAD box helicase family.</text>
</comment>
<dbReference type="PROSITE" id="PS00039">
    <property type="entry name" value="DEAD_ATP_HELICASE"/>
    <property type="match status" value="1"/>
</dbReference>
<evidence type="ECO:0000256" key="2">
    <source>
        <dbReference type="ARBA" id="ARBA00022801"/>
    </source>
</evidence>
<evidence type="ECO:0000313" key="7">
    <source>
        <dbReference type="Proteomes" id="UP000748531"/>
    </source>
</evidence>
<dbReference type="OrthoDB" id="4310724at2759"/>
<keyword evidence="2 4" id="KW-0378">Hydrolase</keyword>
<dbReference type="InterPro" id="IPR000629">
    <property type="entry name" value="RNA-helicase_DEAD-box_CS"/>
</dbReference>